<gene>
    <name evidence="1" type="ORF">SAMN02745123_00948</name>
</gene>
<evidence type="ECO:0000313" key="2">
    <source>
        <dbReference type="Proteomes" id="UP000183997"/>
    </source>
</evidence>
<dbReference type="AlphaFoldDB" id="A0A1M6QBW5"/>
<dbReference type="Proteomes" id="UP000183997">
    <property type="component" value="Unassembled WGS sequence"/>
</dbReference>
<dbReference type="RefSeq" id="WP_072911319.1">
    <property type="nucleotide sequence ID" value="NZ_FRAR01000008.1"/>
</dbReference>
<sequence>MLNTTRLIKINKRSLFTNLRSNQLYSKEQLVNDLQVLTDEIQKRTEKVFFVKLKTTPYLQIELTSYKEIDK</sequence>
<proteinExistence type="predicted"/>
<keyword evidence="2" id="KW-1185">Reference proteome</keyword>
<dbReference type="STRING" id="1121421.SAMN02745123_00948"/>
<dbReference type="EMBL" id="FRAR01000008">
    <property type="protein sequence ID" value="SHK17620.1"/>
    <property type="molecule type" value="Genomic_DNA"/>
</dbReference>
<accession>A0A1M6QBW5</accession>
<reference evidence="2" key="1">
    <citation type="submission" date="2016-11" db="EMBL/GenBank/DDBJ databases">
        <authorList>
            <person name="Varghese N."/>
            <person name="Submissions S."/>
        </authorList>
    </citation>
    <scope>NUCLEOTIDE SEQUENCE [LARGE SCALE GENOMIC DNA]</scope>
    <source>
        <strain evidence="2">DSM 10349</strain>
    </source>
</reference>
<organism evidence="1 2">
    <name type="scientific">Desulforamulus aeronauticus DSM 10349</name>
    <dbReference type="NCBI Taxonomy" id="1121421"/>
    <lineage>
        <taxon>Bacteria</taxon>
        <taxon>Bacillati</taxon>
        <taxon>Bacillota</taxon>
        <taxon>Clostridia</taxon>
        <taxon>Eubacteriales</taxon>
        <taxon>Peptococcaceae</taxon>
        <taxon>Desulforamulus</taxon>
    </lineage>
</organism>
<protein>
    <submittedName>
        <fullName evidence="1">Uncharacterized protein</fullName>
    </submittedName>
</protein>
<name>A0A1M6QBW5_9FIRM</name>
<evidence type="ECO:0000313" key="1">
    <source>
        <dbReference type="EMBL" id="SHK17620.1"/>
    </source>
</evidence>